<dbReference type="InterPro" id="IPR039508">
    <property type="entry name" value="KASH5_EF-hand-like_dom"/>
</dbReference>
<accession>A0AA97N4X6</accession>
<dbReference type="InterPro" id="IPR008677">
    <property type="entry name" value="MRVI1"/>
</dbReference>
<dbReference type="GO" id="GO:0005789">
    <property type="term" value="C:endoplasmic reticulum membrane"/>
    <property type="evidence" value="ECO:0007669"/>
    <property type="project" value="TreeGrafter"/>
</dbReference>
<protein>
    <submittedName>
        <fullName evidence="11">LRMP protein</fullName>
    </submittedName>
</protein>
<feature type="coiled-coil region" evidence="8">
    <location>
        <begin position="216"/>
        <end position="344"/>
    </location>
</feature>
<dbReference type="AlphaFoldDB" id="A0AA97N4X6"/>
<keyword evidence="3" id="KW-0963">Cytoplasm</keyword>
<feature type="domain" description="KASH5-like coiled-coil" evidence="10">
    <location>
        <begin position="208"/>
        <end position="396"/>
    </location>
</feature>
<feature type="non-terminal residue" evidence="11">
    <location>
        <position position="1"/>
    </location>
</feature>
<evidence type="ECO:0000313" key="11">
    <source>
        <dbReference type="EMBL" id="NXE91670.1"/>
    </source>
</evidence>
<dbReference type="Pfam" id="PF14658">
    <property type="entry name" value="EF-hand_9"/>
    <property type="match status" value="1"/>
</dbReference>
<feature type="domain" description="Protein KASH5 EF-hand-like" evidence="9">
    <location>
        <begin position="67"/>
        <end position="122"/>
    </location>
</feature>
<keyword evidence="7" id="KW-0472">Membrane</keyword>
<name>A0AA97N4X6_9PASS</name>
<dbReference type="PANTHER" id="PTHR15352:SF3">
    <property type="entry name" value="INOSITOL 1,4,5-TRIPHOSPHATE RECEPTOR ASSOCIATED 2"/>
    <property type="match status" value="1"/>
</dbReference>
<keyword evidence="4" id="KW-0812">Transmembrane</keyword>
<keyword evidence="6 8" id="KW-0175">Coiled coil</keyword>
<dbReference type="PANTHER" id="PTHR15352">
    <property type="entry name" value="LYMPHOID-RESTRICTED MEMBRANE PROTEIN, JAW1"/>
    <property type="match status" value="1"/>
</dbReference>
<dbReference type="InterPro" id="IPR028168">
    <property type="entry name" value="KASH5_CC"/>
</dbReference>
<evidence type="ECO:0000256" key="7">
    <source>
        <dbReference type="ARBA" id="ARBA00023136"/>
    </source>
</evidence>
<evidence type="ECO:0000313" key="12">
    <source>
        <dbReference type="Proteomes" id="UP000521578"/>
    </source>
</evidence>
<comment type="subcellular location">
    <subcellularLocation>
        <location evidence="2">Cytoplasm</location>
    </subcellularLocation>
    <subcellularLocation>
        <location evidence="1">Membrane</location>
        <topology evidence="1">Single-pass membrane protein</topology>
    </subcellularLocation>
</comment>
<organism evidence="11">
    <name type="scientific">Menura novaehollandiae</name>
    <name type="common">superb lyrebird</name>
    <dbReference type="NCBI Taxonomy" id="47692"/>
    <lineage>
        <taxon>Eukaryota</taxon>
        <taxon>Metazoa</taxon>
        <taxon>Chordata</taxon>
        <taxon>Craniata</taxon>
        <taxon>Vertebrata</taxon>
        <taxon>Euteleostomi</taxon>
        <taxon>Archelosauria</taxon>
        <taxon>Archosauria</taxon>
        <taxon>Dinosauria</taxon>
        <taxon>Saurischia</taxon>
        <taxon>Theropoda</taxon>
        <taxon>Coelurosauria</taxon>
        <taxon>Aves</taxon>
        <taxon>Neognathae</taxon>
        <taxon>Neoaves</taxon>
        <taxon>Telluraves</taxon>
        <taxon>Australaves</taxon>
        <taxon>Passeriformes</taxon>
        <taxon>Menuridae</taxon>
        <taxon>Menura</taxon>
    </lineage>
</organism>
<reference evidence="11" key="1">
    <citation type="submission" date="2022-12" db="EMBL/GenBank/DDBJ databases">
        <title>Bird 10,000 Genomes (B10K) Project - Family phase.</title>
        <authorList>
            <person name="Zhang G."/>
        </authorList>
    </citation>
    <scope>NUCLEOTIDE SEQUENCE</scope>
    <source>
        <strain evidence="11">B10K-CU-030-46</strain>
        <tissue evidence="11">Muscle</tissue>
    </source>
</reference>
<evidence type="ECO:0000256" key="2">
    <source>
        <dbReference type="ARBA" id="ARBA00004496"/>
    </source>
</evidence>
<evidence type="ECO:0000259" key="9">
    <source>
        <dbReference type="Pfam" id="PF14658"/>
    </source>
</evidence>
<feature type="non-terminal residue" evidence="11">
    <location>
        <position position="482"/>
    </location>
</feature>
<dbReference type="EMBL" id="VWPS01000128">
    <property type="protein sequence ID" value="NXE91670.1"/>
    <property type="molecule type" value="Genomic_DNA"/>
</dbReference>
<gene>
    <name evidence="11" type="primary">Lrmp_2</name>
    <name evidence="11" type="ORF">MENNOV_R15368</name>
</gene>
<dbReference type="Pfam" id="PF14662">
    <property type="entry name" value="KASH_CCD"/>
    <property type="match status" value="1"/>
</dbReference>
<dbReference type="Proteomes" id="UP000521578">
    <property type="component" value="Unassembled WGS sequence"/>
</dbReference>
<sequence length="482" mass="54626">SSPYYFGSREANAQNKLCALSNVESKDVRPKQKYLTSSPNVYFFTSDKKPEGAVIQTPVPKTFPSSERGKVAVSKIVDYLRHTTSRGSEDSGLEELCNMLDPEQKDISMDLGTYHAIMGEWIEDRKRKWEDGAAEESSASMEDLDFHVPKDHSEGAECFALFLFRKTPLSCSITKTPPLSAKKTHVRMNVTSGSLEAIGGDVSKGDMETSDLITSIADLQYNNQKLQEENNKLKLTLEAVDETNNKLLADIEHLHQQIKSIQHSVLKDKSLEEELEEARTNLNLSEEKREQILWQNKQLEKENQSLNIKVTSLQEEIIRNSMDTDRLQKKILELSKSAAQLQIQAHIYETTVVNKEASLIQKEQDIKELKLTIVECSSIIETLRTEKNKLLENIQHMQQELVSNGLSFPLLCKFNSNIPEGMNSLHCELELAQTSEIIKTEWTSLDETLDREVLLLLQGPDYAGEKFKTIMQNLVSGRAYVN</sequence>
<keyword evidence="5" id="KW-1133">Transmembrane helix</keyword>
<comment type="caution">
    <text evidence="11">The sequence shown here is derived from an EMBL/GenBank/DDBJ whole genome shotgun (WGS) entry which is preliminary data.</text>
</comment>
<evidence type="ECO:0000256" key="8">
    <source>
        <dbReference type="SAM" id="Coils"/>
    </source>
</evidence>
<evidence type="ECO:0000256" key="6">
    <source>
        <dbReference type="ARBA" id="ARBA00023054"/>
    </source>
</evidence>
<keyword evidence="12" id="KW-1185">Reference proteome</keyword>
<evidence type="ECO:0000256" key="4">
    <source>
        <dbReference type="ARBA" id="ARBA00022692"/>
    </source>
</evidence>
<proteinExistence type="predicted"/>
<evidence type="ECO:0000256" key="1">
    <source>
        <dbReference type="ARBA" id="ARBA00004167"/>
    </source>
</evidence>
<evidence type="ECO:0000256" key="3">
    <source>
        <dbReference type="ARBA" id="ARBA00022490"/>
    </source>
</evidence>
<evidence type="ECO:0000259" key="10">
    <source>
        <dbReference type="Pfam" id="PF14662"/>
    </source>
</evidence>
<evidence type="ECO:0000256" key="5">
    <source>
        <dbReference type="ARBA" id="ARBA00022989"/>
    </source>
</evidence>